<feature type="transmembrane region" description="Helical" evidence="1">
    <location>
        <begin position="12"/>
        <end position="37"/>
    </location>
</feature>
<reference evidence="2 3" key="1">
    <citation type="submission" date="2023-07" db="EMBL/GenBank/DDBJ databases">
        <title>Sequencing the genomes of 1000 actinobacteria strains.</title>
        <authorList>
            <person name="Klenk H.-P."/>
        </authorList>
    </citation>
    <scope>NUCLEOTIDE SEQUENCE [LARGE SCALE GENOMIC DNA]</scope>
    <source>
        <strain evidence="2 3">DSM 41600</strain>
    </source>
</reference>
<evidence type="ECO:0000313" key="2">
    <source>
        <dbReference type="EMBL" id="MDP9610917.1"/>
    </source>
</evidence>
<comment type="caution">
    <text evidence="2">The sequence shown here is derived from an EMBL/GenBank/DDBJ whole genome shotgun (WGS) entry which is preliminary data.</text>
</comment>
<keyword evidence="1" id="KW-0472">Membrane</keyword>
<name>A0ABT9KR64_9ACTN</name>
<keyword evidence="1" id="KW-0812">Transmembrane</keyword>
<gene>
    <name evidence="2" type="ORF">JOF35_003194</name>
</gene>
<proteinExistence type="predicted"/>
<dbReference type="RefSeq" id="WP_159066266.1">
    <property type="nucleotide sequence ID" value="NZ_JAURUE010000001.1"/>
</dbReference>
<keyword evidence="3" id="KW-1185">Reference proteome</keyword>
<dbReference type="EMBL" id="JAURUE010000001">
    <property type="protein sequence ID" value="MDP9610917.1"/>
    <property type="molecule type" value="Genomic_DNA"/>
</dbReference>
<evidence type="ECO:0000313" key="3">
    <source>
        <dbReference type="Proteomes" id="UP001234880"/>
    </source>
</evidence>
<organism evidence="2 3">
    <name type="scientific">Streptomyces demainii</name>
    <dbReference type="NCBI Taxonomy" id="588122"/>
    <lineage>
        <taxon>Bacteria</taxon>
        <taxon>Bacillati</taxon>
        <taxon>Actinomycetota</taxon>
        <taxon>Actinomycetes</taxon>
        <taxon>Kitasatosporales</taxon>
        <taxon>Streptomycetaceae</taxon>
        <taxon>Streptomyces</taxon>
    </lineage>
</organism>
<sequence>MVASPRSARSMVGLTALGPHVAARVLLMLAAGVLTAARTPPGSAR</sequence>
<dbReference type="Proteomes" id="UP001234880">
    <property type="component" value="Unassembled WGS sequence"/>
</dbReference>
<keyword evidence="1" id="KW-1133">Transmembrane helix</keyword>
<evidence type="ECO:0000256" key="1">
    <source>
        <dbReference type="SAM" id="Phobius"/>
    </source>
</evidence>
<accession>A0ABT9KR64</accession>
<protein>
    <submittedName>
        <fullName evidence="2">Uncharacterized protein</fullName>
    </submittedName>
</protein>